<dbReference type="GO" id="GO:0005739">
    <property type="term" value="C:mitochondrion"/>
    <property type="evidence" value="ECO:0007669"/>
    <property type="project" value="UniProtKB-SubCell"/>
</dbReference>
<comment type="cofactor">
    <cofactor evidence="1">
        <name>FAD</name>
        <dbReference type="ChEBI" id="CHEBI:57692"/>
    </cofactor>
</comment>
<evidence type="ECO:0000313" key="19">
    <source>
        <dbReference type="Proteomes" id="UP000887568"/>
    </source>
</evidence>
<comment type="catalytic activity">
    <reaction evidence="10">
        <text>ubiquinone-10 + hydrogen sulfide + glutathione + H(+) = S-sulfanylglutathione + ubiquinol-10</text>
        <dbReference type="Rhea" id="RHEA:62608"/>
        <dbReference type="ChEBI" id="CHEBI:15378"/>
        <dbReference type="ChEBI" id="CHEBI:29919"/>
        <dbReference type="ChEBI" id="CHEBI:46245"/>
        <dbReference type="ChEBI" id="CHEBI:57925"/>
        <dbReference type="ChEBI" id="CHEBI:58905"/>
        <dbReference type="ChEBI" id="CHEBI:64183"/>
    </reaction>
    <physiologicalReaction direction="left-to-right" evidence="10">
        <dbReference type="Rhea" id="RHEA:62609"/>
    </physiologicalReaction>
</comment>
<dbReference type="PANTHER" id="PTHR10632:SF2">
    <property type="entry name" value="SULFIDE:QUINONE OXIDOREDUCTASE, MITOCHONDRIAL"/>
    <property type="match status" value="1"/>
</dbReference>
<keyword evidence="6" id="KW-0809">Transit peptide</keyword>
<keyword evidence="19" id="KW-1185">Reference proteome</keyword>
<comment type="function">
    <text evidence="12">Catalyzes the oxidation of hydrogen sulfide with the help of a quinone, such as ubiquinone-10, giving rise to thiosulfate and ultimately to sulfane (molecular sulfur) atoms. Requires an additional electron acceptor; can use sulfite, sulfide or cyanide (in vitro). It is believed the in vivo electron acceptor is glutathione.</text>
</comment>
<dbReference type="GO" id="GO:0070224">
    <property type="term" value="F:sulfide:quinone oxidoreductase activity"/>
    <property type="evidence" value="ECO:0007669"/>
    <property type="project" value="TreeGrafter"/>
</dbReference>
<comment type="similarity">
    <text evidence="13">Belongs to the SQRD family.</text>
</comment>
<feature type="domain" description="FAD/NAD(P)-binding" evidence="17">
    <location>
        <begin position="49"/>
        <end position="166"/>
    </location>
</feature>
<evidence type="ECO:0000256" key="2">
    <source>
        <dbReference type="ARBA" id="ARBA00004173"/>
    </source>
</evidence>
<evidence type="ECO:0000259" key="17">
    <source>
        <dbReference type="Pfam" id="PF07992"/>
    </source>
</evidence>
<dbReference type="Proteomes" id="UP000887568">
    <property type="component" value="Unplaced"/>
</dbReference>
<dbReference type="EnsemblMetazoa" id="XM_038220171.1">
    <property type="protein sequence ID" value="XP_038076099.1"/>
    <property type="gene ID" value="LOC119744302"/>
</dbReference>
<reference evidence="18" key="1">
    <citation type="submission" date="2022-11" db="UniProtKB">
        <authorList>
            <consortium name="EnsemblMetazoa"/>
        </authorList>
    </citation>
    <scope>IDENTIFICATION</scope>
</reference>
<dbReference type="EC" id="1.8.5.8" evidence="14"/>
<dbReference type="GO" id="GO:0070221">
    <property type="term" value="P:sulfide oxidation, using sulfide:quinone oxidoreductase"/>
    <property type="evidence" value="ECO:0007669"/>
    <property type="project" value="TreeGrafter"/>
</dbReference>
<evidence type="ECO:0000256" key="16">
    <source>
        <dbReference type="ARBA" id="ARBA00082958"/>
    </source>
</evidence>
<evidence type="ECO:0000256" key="15">
    <source>
        <dbReference type="ARBA" id="ARBA00070160"/>
    </source>
</evidence>
<dbReference type="GO" id="GO:0106436">
    <property type="term" value="F:glutathione-dependent sulfide quinone oxidoreductase activity"/>
    <property type="evidence" value="ECO:0007669"/>
    <property type="project" value="UniProtKB-EC"/>
</dbReference>
<dbReference type="GO" id="GO:0071949">
    <property type="term" value="F:FAD binding"/>
    <property type="evidence" value="ECO:0007669"/>
    <property type="project" value="TreeGrafter"/>
</dbReference>
<dbReference type="InterPro" id="IPR015904">
    <property type="entry name" value="Sulphide_quinone_reductase"/>
</dbReference>
<keyword evidence="4" id="KW-0874">Quinone</keyword>
<evidence type="ECO:0000256" key="4">
    <source>
        <dbReference type="ARBA" id="ARBA00022719"/>
    </source>
</evidence>
<accession>A0A914BJ16</accession>
<dbReference type="FunFam" id="3.50.50.60:FF:000034">
    <property type="entry name" value="sulfide:quinone oxidoreductase, mitochondrial"/>
    <property type="match status" value="1"/>
</dbReference>
<evidence type="ECO:0000256" key="9">
    <source>
        <dbReference type="ARBA" id="ARBA00051038"/>
    </source>
</evidence>
<proteinExistence type="inferred from homology"/>
<evidence type="ECO:0000256" key="8">
    <source>
        <dbReference type="ARBA" id="ARBA00023128"/>
    </source>
</evidence>
<dbReference type="RefSeq" id="XP_038076099.1">
    <property type="nucleotide sequence ID" value="XM_038220171.1"/>
</dbReference>
<sequence>MMAIGNVAHHLKSFKALPWILSRHVAPSPSSCHGRLASTEGSTPSPSMYKFVVVGGGAGGLAMASSLSRKHGKGQVAVIEPSDVHYYQPLWTLVGGGLRKKEESCKPMKDFMPKACDWVKEKAVEFDPENNSVKTSGGRVLQYKYLVMAMGVQINFDQIKGLPEALENDPMVCSNYTYETVGKTYTAIQNFKSGNAIFTFPNTPVKCAGAPQKIMYLAEDYFKRNNMLDKASIRYYSPLPVIFSAPKYAAILMGICKERGIQVNLRHNLVEVKPESKEVVIAKLDTEPMEMINVPYEMLHVSPPMGAPDILKASPLAGPAGYLSVNKETGQHTKYPNVFGIGDCTDFPTIRTAAAVSVQSGILLRTINAVINGLTPDGKYNGYTSCPLVTARRSCILAEFDYNFEAIETFPIEQGKQRRTAYHLTSDLLPSLYWHGLLKGHWHGPAVYRKIFHLGFSK</sequence>
<evidence type="ECO:0000256" key="6">
    <source>
        <dbReference type="ARBA" id="ARBA00022946"/>
    </source>
</evidence>
<comment type="subcellular location">
    <subcellularLocation>
        <location evidence="2">Mitochondrion</location>
    </subcellularLocation>
</comment>
<evidence type="ECO:0000256" key="1">
    <source>
        <dbReference type="ARBA" id="ARBA00001974"/>
    </source>
</evidence>
<evidence type="ECO:0000256" key="11">
    <source>
        <dbReference type="ARBA" id="ARBA00052986"/>
    </source>
</evidence>
<evidence type="ECO:0000256" key="7">
    <source>
        <dbReference type="ARBA" id="ARBA00023002"/>
    </source>
</evidence>
<dbReference type="AlphaFoldDB" id="A0A914BJ16"/>
<organism evidence="18 19">
    <name type="scientific">Patiria miniata</name>
    <name type="common">Bat star</name>
    <name type="synonym">Asterina miniata</name>
    <dbReference type="NCBI Taxonomy" id="46514"/>
    <lineage>
        <taxon>Eukaryota</taxon>
        <taxon>Metazoa</taxon>
        <taxon>Echinodermata</taxon>
        <taxon>Eleutherozoa</taxon>
        <taxon>Asterozoa</taxon>
        <taxon>Asteroidea</taxon>
        <taxon>Valvatacea</taxon>
        <taxon>Valvatida</taxon>
        <taxon>Asterinidae</taxon>
        <taxon>Patiria</taxon>
    </lineage>
</organism>
<dbReference type="PANTHER" id="PTHR10632">
    <property type="entry name" value="SULFIDE:QUINONE OXIDOREDUCTASE"/>
    <property type="match status" value="1"/>
</dbReference>
<dbReference type="Pfam" id="PF07992">
    <property type="entry name" value="Pyr_redox_2"/>
    <property type="match status" value="1"/>
</dbReference>
<dbReference type="GO" id="GO:0048038">
    <property type="term" value="F:quinone binding"/>
    <property type="evidence" value="ECO:0007669"/>
    <property type="project" value="UniProtKB-KW"/>
</dbReference>
<dbReference type="OrthoDB" id="5376590at2759"/>
<evidence type="ECO:0000256" key="13">
    <source>
        <dbReference type="ARBA" id="ARBA00060891"/>
    </source>
</evidence>
<keyword evidence="7" id="KW-0560">Oxidoreductase</keyword>
<comment type="catalytic activity">
    <reaction evidence="11">
        <text>a quinone + hydrogen sulfide + glutathione + H(+) = S-sulfanylglutathione + a quinol</text>
        <dbReference type="Rhea" id="RHEA:55156"/>
        <dbReference type="ChEBI" id="CHEBI:15378"/>
        <dbReference type="ChEBI" id="CHEBI:24646"/>
        <dbReference type="ChEBI" id="CHEBI:29919"/>
        <dbReference type="ChEBI" id="CHEBI:57925"/>
        <dbReference type="ChEBI" id="CHEBI:58905"/>
        <dbReference type="ChEBI" id="CHEBI:132124"/>
        <dbReference type="EC" id="1.8.5.8"/>
    </reaction>
    <physiologicalReaction direction="left-to-right" evidence="11">
        <dbReference type="Rhea" id="RHEA:55157"/>
    </physiologicalReaction>
</comment>
<dbReference type="GeneID" id="119744302"/>
<protein>
    <recommendedName>
        <fullName evidence="15">Sulfide:quinone oxidoreductase, mitochondrial</fullName>
        <ecNumber evidence="14">1.8.5.8</ecNumber>
    </recommendedName>
    <alternativeName>
        <fullName evidence="16">Sulfide quinone oxidoreductase</fullName>
    </alternativeName>
</protein>
<evidence type="ECO:0000313" key="18">
    <source>
        <dbReference type="EnsemblMetazoa" id="XP_038076099.1"/>
    </source>
</evidence>
<dbReference type="SUPFAM" id="SSF51905">
    <property type="entry name" value="FAD/NAD(P)-binding domain"/>
    <property type="match status" value="2"/>
</dbReference>
<evidence type="ECO:0000256" key="14">
    <source>
        <dbReference type="ARBA" id="ARBA00066447"/>
    </source>
</evidence>
<name>A0A914BJ16_PATMI</name>
<evidence type="ECO:0000256" key="10">
    <source>
        <dbReference type="ARBA" id="ARBA00052810"/>
    </source>
</evidence>
<evidence type="ECO:0000256" key="5">
    <source>
        <dbReference type="ARBA" id="ARBA00022827"/>
    </source>
</evidence>
<dbReference type="InterPro" id="IPR036188">
    <property type="entry name" value="FAD/NAD-bd_sf"/>
</dbReference>
<dbReference type="OMA" id="YRCAPAP"/>
<keyword evidence="5" id="KW-0274">FAD</keyword>
<keyword evidence="3" id="KW-0285">Flavoprotein</keyword>
<comment type="catalytic activity">
    <reaction evidence="9">
        <text>ubiquinone-10 + hydrogen sulfide + sulfite + 2 H(+) = ubiquinol-10 + thiosulfate</text>
        <dbReference type="Rhea" id="RHEA:38359"/>
        <dbReference type="ChEBI" id="CHEBI:15378"/>
        <dbReference type="ChEBI" id="CHEBI:17359"/>
        <dbReference type="ChEBI" id="CHEBI:29919"/>
        <dbReference type="ChEBI" id="CHEBI:33542"/>
        <dbReference type="ChEBI" id="CHEBI:46245"/>
        <dbReference type="ChEBI" id="CHEBI:64183"/>
    </reaction>
    <physiologicalReaction direction="left-to-right" evidence="9">
        <dbReference type="Rhea" id="RHEA:38360"/>
    </physiologicalReaction>
</comment>
<evidence type="ECO:0000256" key="3">
    <source>
        <dbReference type="ARBA" id="ARBA00022630"/>
    </source>
</evidence>
<dbReference type="InterPro" id="IPR023753">
    <property type="entry name" value="FAD/NAD-binding_dom"/>
</dbReference>
<evidence type="ECO:0000256" key="12">
    <source>
        <dbReference type="ARBA" id="ARBA00059167"/>
    </source>
</evidence>
<dbReference type="Gene3D" id="3.50.50.60">
    <property type="entry name" value="FAD/NAD(P)-binding domain"/>
    <property type="match status" value="2"/>
</dbReference>
<keyword evidence="8" id="KW-0496">Mitochondrion</keyword>